<dbReference type="EMBL" id="CP000319">
    <property type="protein sequence ID" value="ABE63196.1"/>
    <property type="molecule type" value="Genomic_DNA"/>
</dbReference>
<dbReference type="InterPro" id="IPR036286">
    <property type="entry name" value="LexA/Signal_pep-like_sf"/>
</dbReference>
<dbReference type="STRING" id="323097.Nham_2405"/>
<evidence type="ECO:0000313" key="2">
    <source>
        <dbReference type="EMBL" id="ABE63196.1"/>
    </source>
</evidence>
<dbReference type="AlphaFoldDB" id="Q1QKQ1"/>
<dbReference type="HOGENOM" id="CLU_097949_1_0_5"/>
<reference evidence="2 3" key="1">
    <citation type="submission" date="2006-03" db="EMBL/GenBank/DDBJ databases">
        <title>Complete sequence of chromosome of Nitrobacter hamburgensis X14.</title>
        <authorList>
            <consortium name="US DOE Joint Genome Institute"/>
            <person name="Copeland A."/>
            <person name="Lucas S."/>
            <person name="Lapidus A."/>
            <person name="Barry K."/>
            <person name="Detter J.C."/>
            <person name="Glavina del Rio T."/>
            <person name="Hammon N."/>
            <person name="Israni S."/>
            <person name="Dalin E."/>
            <person name="Tice H."/>
            <person name="Pitluck S."/>
            <person name="Chain P."/>
            <person name="Malfatti S."/>
            <person name="Shin M."/>
            <person name="Vergez L."/>
            <person name="Schmutz J."/>
            <person name="Larimer F."/>
            <person name="Land M."/>
            <person name="Hauser L."/>
            <person name="Kyrpides N."/>
            <person name="Ivanova N."/>
            <person name="Ward B."/>
            <person name="Arp D."/>
            <person name="Klotz M."/>
            <person name="Stein L."/>
            <person name="O'Mullan G."/>
            <person name="Starkenburg S."/>
            <person name="Sayavedra L."/>
            <person name="Poret-Peterson A.T."/>
            <person name="Gentry M.E."/>
            <person name="Bruce D."/>
            <person name="Richardson P."/>
        </authorList>
    </citation>
    <scope>NUCLEOTIDE SEQUENCE [LARGE SCALE GENOMIC DNA]</scope>
    <source>
        <strain evidence="3">DSM 10229 / NCIMB 13809 / X14</strain>
    </source>
</reference>
<proteinExistence type="predicted"/>
<dbReference type="KEGG" id="nha:Nham_2405"/>
<organism evidence="2 3">
    <name type="scientific">Nitrobacter hamburgensis (strain DSM 10229 / NCIMB 13809 / X14)</name>
    <dbReference type="NCBI Taxonomy" id="323097"/>
    <lineage>
        <taxon>Bacteria</taxon>
        <taxon>Pseudomonadati</taxon>
        <taxon>Pseudomonadota</taxon>
        <taxon>Alphaproteobacteria</taxon>
        <taxon>Hyphomicrobiales</taxon>
        <taxon>Nitrobacteraceae</taxon>
        <taxon>Nitrobacter</taxon>
    </lineage>
</organism>
<dbReference type="OrthoDB" id="528805at2"/>
<dbReference type="Proteomes" id="UP000001953">
    <property type="component" value="Chromosome"/>
</dbReference>
<feature type="region of interest" description="Disordered" evidence="1">
    <location>
        <begin position="58"/>
        <end position="86"/>
    </location>
</feature>
<dbReference type="InterPro" id="IPR001387">
    <property type="entry name" value="Cro/C1-type_HTH"/>
</dbReference>
<dbReference type="RefSeq" id="WP_011510871.1">
    <property type="nucleotide sequence ID" value="NC_007964.1"/>
</dbReference>
<gene>
    <name evidence="2" type="ordered locus">Nham_2405</name>
</gene>
<dbReference type="CDD" id="cd06529">
    <property type="entry name" value="S24_LexA-like"/>
    <property type="match status" value="1"/>
</dbReference>
<name>Q1QKQ1_NITHX</name>
<evidence type="ECO:0000313" key="3">
    <source>
        <dbReference type="Proteomes" id="UP000001953"/>
    </source>
</evidence>
<accession>Q1QKQ1</accession>
<protein>
    <submittedName>
        <fullName evidence="2">Putative phage repressor</fullName>
    </submittedName>
</protein>
<evidence type="ECO:0000256" key="1">
    <source>
        <dbReference type="SAM" id="MobiDB-lite"/>
    </source>
</evidence>
<dbReference type="eggNOG" id="COG2932">
    <property type="taxonomic scope" value="Bacteria"/>
</dbReference>
<keyword evidence="3" id="KW-1185">Reference proteome</keyword>
<dbReference type="SUPFAM" id="SSF51306">
    <property type="entry name" value="LexA/Signal peptidase"/>
    <property type="match status" value="1"/>
</dbReference>
<dbReference type="CDD" id="cd00093">
    <property type="entry name" value="HTH_XRE"/>
    <property type="match status" value="1"/>
</dbReference>
<dbReference type="Gene3D" id="2.10.109.10">
    <property type="entry name" value="Umud Fragment, subunit A"/>
    <property type="match status" value="1"/>
</dbReference>
<sequence>MSDVEWIIEGLKKPGKSQTGLAKALGRAPSAITSLLKGTRELKAREIPIVKEYLESAPPPPKQTKIIHPSGPEQSEVTKVSEGWPNTGERTVSVRGVAVGGDDGFFYFGDVIDRVKRPPGIANAKDVEALNVAGESMAPRFGPGELIYIQLRPPAPGDDIVVEIYPEKEGDQSKGFLKRLVRRTGLRLYCQQFNPPADIEFDMGEVKNVWRVLTLRDLLG</sequence>
<dbReference type="InterPro" id="IPR039418">
    <property type="entry name" value="LexA-like"/>
</dbReference>